<dbReference type="PANTHER" id="PTHR31118">
    <property type="entry name" value="CYCLASE-LIKE PROTEIN 2"/>
    <property type="match status" value="1"/>
</dbReference>
<dbReference type="GO" id="GO:0004061">
    <property type="term" value="F:arylformamidase activity"/>
    <property type="evidence" value="ECO:0007669"/>
    <property type="project" value="UniProtKB-EC"/>
</dbReference>
<keyword evidence="1" id="KW-0378">Hydrolase</keyword>
<organism evidence="1 2">
    <name type="scientific">Rubripirellula obstinata</name>
    <dbReference type="NCBI Taxonomy" id="406547"/>
    <lineage>
        <taxon>Bacteria</taxon>
        <taxon>Pseudomonadati</taxon>
        <taxon>Planctomycetota</taxon>
        <taxon>Planctomycetia</taxon>
        <taxon>Pirellulales</taxon>
        <taxon>Pirellulaceae</taxon>
        <taxon>Rubripirellula</taxon>
    </lineage>
</organism>
<evidence type="ECO:0000313" key="1">
    <source>
        <dbReference type="EMBL" id="KAA1260181.1"/>
    </source>
</evidence>
<dbReference type="GO" id="GO:0019441">
    <property type="term" value="P:L-tryptophan catabolic process to kynurenine"/>
    <property type="evidence" value="ECO:0007669"/>
    <property type="project" value="InterPro"/>
</dbReference>
<name>A0A5B1CIU8_9BACT</name>
<dbReference type="EC" id="3.5.1.9" evidence="1"/>
<protein>
    <submittedName>
        <fullName evidence="1">Kynurenine formamidase</fullName>
        <ecNumber evidence="1">3.5.1.9</ecNumber>
    </submittedName>
</protein>
<dbReference type="InterPro" id="IPR037175">
    <property type="entry name" value="KFase_sf"/>
</dbReference>
<dbReference type="Gene3D" id="3.50.30.50">
    <property type="entry name" value="Putative cyclase"/>
    <property type="match status" value="1"/>
</dbReference>
<evidence type="ECO:0000313" key="2">
    <source>
        <dbReference type="Proteomes" id="UP000322699"/>
    </source>
</evidence>
<dbReference type="InterPro" id="IPR007325">
    <property type="entry name" value="KFase/CYL"/>
</dbReference>
<reference evidence="1 2" key="1">
    <citation type="submission" date="2019-08" db="EMBL/GenBank/DDBJ databases">
        <title>Deep-cultivation of Planctomycetes and their phenomic and genomic characterization uncovers novel biology.</title>
        <authorList>
            <person name="Wiegand S."/>
            <person name="Jogler M."/>
            <person name="Boedeker C."/>
            <person name="Pinto D."/>
            <person name="Vollmers J."/>
            <person name="Rivas-Marin E."/>
            <person name="Kohn T."/>
            <person name="Peeters S.H."/>
            <person name="Heuer A."/>
            <person name="Rast P."/>
            <person name="Oberbeckmann S."/>
            <person name="Bunk B."/>
            <person name="Jeske O."/>
            <person name="Meyerdierks A."/>
            <person name="Storesund J.E."/>
            <person name="Kallscheuer N."/>
            <person name="Luecker S."/>
            <person name="Lage O.M."/>
            <person name="Pohl T."/>
            <person name="Merkel B.J."/>
            <person name="Hornburger P."/>
            <person name="Mueller R.-W."/>
            <person name="Bruemmer F."/>
            <person name="Labrenz M."/>
            <person name="Spormann A.M."/>
            <person name="Op Den Camp H."/>
            <person name="Overmann J."/>
            <person name="Amann R."/>
            <person name="Jetten M.S.M."/>
            <person name="Mascher T."/>
            <person name="Medema M.H."/>
            <person name="Devos D.P."/>
            <person name="Kaster A.-K."/>
            <person name="Ovreas L."/>
            <person name="Rohde M."/>
            <person name="Galperin M.Y."/>
            <person name="Jogler C."/>
        </authorList>
    </citation>
    <scope>NUCLEOTIDE SEQUENCE [LARGE SCALE GENOMIC DNA]</scope>
    <source>
        <strain evidence="1 2">LF1</strain>
    </source>
</reference>
<dbReference type="OrthoDB" id="9796085at2"/>
<dbReference type="RefSeq" id="WP_068262456.1">
    <property type="nucleotide sequence ID" value="NZ_LWSK01000036.1"/>
</dbReference>
<sequence length="218" mass="23978">MRVIDLSLPINGDMPGVQVTTAKRLEVEGWNATTLSLYSHCGTHMDAPFHFLSDGQTLDQQDLSVCVGPAIVINLAPASPRQLITVDDLGDLADSIKPGSRLLFRTDWYKRFGTPAYRDQLPRISLELAEWLVEHKVAMIGVEPPSVADVNNMQELTDVHQTLFRGNVLIVEGLANLDQLRTSEVEFIALPLKIMGGDGSPVRAIAIERTSQGSVQHR</sequence>
<gene>
    <name evidence="1" type="primary">kynB</name>
    <name evidence="1" type="ORF">LF1_27200</name>
</gene>
<dbReference type="Pfam" id="PF04199">
    <property type="entry name" value="Cyclase"/>
    <property type="match status" value="1"/>
</dbReference>
<dbReference type="AlphaFoldDB" id="A0A5B1CIU8"/>
<proteinExistence type="predicted"/>
<dbReference type="EMBL" id="VRLW01000001">
    <property type="protein sequence ID" value="KAA1260181.1"/>
    <property type="molecule type" value="Genomic_DNA"/>
</dbReference>
<dbReference type="Proteomes" id="UP000322699">
    <property type="component" value="Unassembled WGS sequence"/>
</dbReference>
<accession>A0A5B1CIU8</accession>
<dbReference type="PANTHER" id="PTHR31118:SF32">
    <property type="entry name" value="KYNURENINE FORMAMIDASE"/>
    <property type="match status" value="1"/>
</dbReference>
<dbReference type="SUPFAM" id="SSF102198">
    <property type="entry name" value="Putative cyclase"/>
    <property type="match status" value="1"/>
</dbReference>
<comment type="caution">
    <text evidence="1">The sequence shown here is derived from an EMBL/GenBank/DDBJ whole genome shotgun (WGS) entry which is preliminary data.</text>
</comment>
<keyword evidence="2" id="KW-1185">Reference proteome</keyword>